<gene>
    <name evidence="1" type="ORF">SAMN04488071_3559</name>
</gene>
<dbReference type="OrthoDB" id="500593at2"/>
<reference evidence="1 2" key="1">
    <citation type="submission" date="2016-10" db="EMBL/GenBank/DDBJ databases">
        <authorList>
            <person name="de Groot N.N."/>
        </authorList>
    </citation>
    <scope>NUCLEOTIDE SEQUENCE [LARGE SCALE GENOMIC DNA]</scope>
    <source>
        <strain evidence="1 2">CGMCC 1.9109</strain>
    </source>
</reference>
<accession>A0A1G7F0J9</accession>
<protein>
    <recommendedName>
        <fullName evidence="3">GDSL-like Lipase/Acylhydrolase family protein</fullName>
    </recommendedName>
</protein>
<keyword evidence="2" id="KW-1185">Reference proteome</keyword>
<evidence type="ECO:0000313" key="2">
    <source>
        <dbReference type="Proteomes" id="UP000183685"/>
    </source>
</evidence>
<proteinExistence type="predicted"/>
<dbReference type="Proteomes" id="UP000183685">
    <property type="component" value="Unassembled WGS sequence"/>
</dbReference>
<evidence type="ECO:0000313" key="1">
    <source>
        <dbReference type="EMBL" id="SDE69256.1"/>
    </source>
</evidence>
<dbReference type="AlphaFoldDB" id="A0A1G7F0J9"/>
<dbReference type="EMBL" id="FNAK01000009">
    <property type="protein sequence ID" value="SDE69256.1"/>
    <property type="molecule type" value="Genomic_DNA"/>
</dbReference>
<dbReference type="RefSeq" id="WP_068303391.1">
    <property type="nucleotide sequence ID" value="NZ_FNAK01000009.1"/>
</dbReference>
<name>A0A1G7F0J9_9PROT</name>
<dbReference type="STRING" id="637679.GCA_001550055_01531"/>
<sequence length="299" mass="34754">MPQRLRAPQPREFENRESFSRIDMFELATVEFPDRLNIVSEGDSWFDYPRKIFPNKPANIIDHIEDRLHRKANLLRLESNGDEITQIMSDDQRHNLTELLDDCARRKRPIHALLFSGGGNDIVGTYDMERFLLPFKPGMTARACINWDAFEIKLNQIKYAWLELINIRDQYSADTKIFTHTYDLPYMTGIGARFYGVEWAKAWIGPAMTKRGIAPDDYSVTPNIRFRRDIVQEMFNSLAVILEEIEGTTRNFHVTRTLGTLTSADQWLNEIHPTADGFELLSEKFYATMTAEMPQLPAW</sequence>
<organism evidence="1 2">
    <name type="scientific">Kordiimonas lacus</name>
    <dbReference type="NCBI Taxonomy" id="637679"/>
    <lineage>
        <taxon>Bacteria</taxon>
        <taxon>Pseudomonadati</taxon>
        <taxon>Pseudomonadota</taxon>
        <taxon>Alphaproteobacteria</taxon>
        <taxon>Kordiimonadales</taxon>
        <taxon>Kordiimonadaceae</taxon>
        <taxon>Kordiimonas</taxon>
    </lineage>
</organism>
<evidence type="ECO:0008006" key="3">
    <source>
        <dbReference type="Google" id="ProtNLM"/>
    </source>
</evidence>